<dbReference type="FunFam" id="3.40.50.720:FF:000433">
    <property type="entry name" value="Alanine dehydrogenase 1"/>
    <property type="match status" value="1"/>
</dbReference>
<comment type="pathway">
    <text evidence="1">Amino-acid degradation; L-alanine degradation via dehydrogenase pathway; NH(3) and pyruvate from L-alanine: step 1/1.</text>
</comment>
<dbReference type="GO" id="GO:0000166">
    <property type="term" value="F:nucleotide binding"/>
    <property type="evidence" value="ECO:0007669"/>
    <property type="project" value="UniProtKB-KW"/>
</dbReference>
<comment type="caution">
    <text evidence="13">The sequence shown here is derived from an EMBL/GenBank/DDBJ whole genome shotgun (WGS) entry which is preliminary data.</text>
</comment>
<feature type="binding site" evidence="10">
    <location>
        <position position="218"/>
    </location>
    <ligand>
        <name>NAD(+)</name>
        <dbReference type="ChEBI" id="CHEBI:57540"/>
    </ligand>
</feature>
<evidence type="ECO:0000256" key="9">
    <source>
        <dbReference type="PIRSR" id="PIRSR000183-2"/>
    </source>
</evidence>
<dbReference type="SMART" id="SM01003">
    <property type="entry name" value="AlaDh_PNT_N"/>
    <property type="match status" value="1"/>
</dbReference>
<dbReference type="Proteomes" id="UP000078476">
    <property type="component" value="Unassembled WGS sequence"/>
</dbReference>
<dbReference type="GO" id="GO:0005886">
    <property type="term" value="C:plasma membrane"/>
    <property type="evidence" value="ECO:0007669"/>
    <property type="project" value="TreeGrafter"/>
</dbReference>
<dbReference type="STRING" id="980561.A1359_11405"/>
<evidence type="ECO:0000259" key="11">
    <source>
        <dbReference type="SMART" id="SM01002"/>
    </source>
</evidence>
<dbReference type="PANTHER" id="PTHR42795:SF1">
    <property type="entry name" value="ALANINE DEHYDROGENASE"/>
    <property type="match status" value="1"/>
</dbReference>
<dbReference type="SUPFAM" id="SSF51735">
    <property type="entry name" value="NAD(P)-binding Rossmann-fold domains"/>
    <property type="match status" value="1"/>
</dbReference>
<gene>
    <name evidence="13" type="ORF">A1359_11405</name>
</gene>
<dbReference type="RefSeq" id="WP_066983534.1">
    <property type="nucleotide sequence ID" value="NZ_LUUI01000113.1"/>
</dbReference>
<dbReference type="InterPro" id="IPR007698">
    <property type="entry name" value="AlaDH/PNT_NAD(H)-bd"/>
</dbReference>
<comment type="catalytic activity">
    <reaction evidence="5 7">
        <text>L-alanine + NAD(+) + H2O = pyruvate + NH4(+) + NADH + H(+)</text>
        <dbReference type="Rhea" id="RHEA:18405"/>
        <dbReference type="ChEBI" id="CHEBI:15361"/>
        <dbReference type="ChEBI" id="CHEBI:15377"/>
        <dbReference type="ChEBI" id="CHEBI:15378"/>
        <dbReference type="ChEBI" id="CHEBI:28938"/>
        <dbReference type="ChEBI" id="CHEBI:57540"/>
        <dbReference type="ChEBI" id="CHEBI:57945"/>
        <dbReference type="ChEBI" id="CHEBI:57972"/>
        <dbReference type="EC" id="1.4.1.1"/>
    </reaction>
</comment>
<evidence type="ECO:0000256" key="7">
    <source>
        <dbReference type="PIRNR" id="PIRNR000183"/>
    </source>
</evidence>
<dbReference type="Gene3D" id="3.40.50.720">
    <property type="entry name" value="NAD(P)-binding Rossmann-like Domain"/>
    <property type="match status" value="2"/>
</dbReference>
<dbReference type="GO" id="GO:0042853">
    <property type="term" value="P:L-alanine catabolic process"/>
    <property type="evidence" value="ECO:0007669"/>
    <property type="project" value="InterPro"/>
</dbReference>
<dbReference type="AlphaFoldDB" id="A0A177N7Y2"/>
<feature type="binding site" evidence="9">
    <location>
        <position position="15"/>
    </location>
    <ligand>
        <name>substrate</name>
    </ligand>
</feature>
<proteinExistence type="inferred from homology"/>
<feature type="active site" description="Proton donor/acceptor" evidence="8">
    <location>
        <position position="93"/>
    </location>
</feature>
<evidence type="ECO:0000256" key="1">
    <source>
        <dbReference type="ARBA" id="ARBA00005206"/>
    </source>
</evidence>
<feature type="binding site" evidence="9">
    <location>
        <position position="73"/>
    </location>
    <ligand>
        <name>substrate</name>
    </ligand>
</feature>
<comment type="similarity">
    <text evidence="2 7">Belongs to the AlaDH/PNT family.</text>
</comment>
<evidence type="ECO:0000256" key="10">
    <source>
        <dbReference type="PIRSR" id="PIRSR000183-3"/>
    </source>
</evidence>
<evidence type="ECO:0000256" key="6">
    <source>
        <dbReference type="ARBA" id="ARBA00056662"/>
    </source>
</evidence>
<evidence type="ECO:0000256" key="8">
    <source>
        <dbReference type="PIRSR" id="PIRSR000183-1"/>
    </source>
</evidence>
<evidence type="ECO:0000313" key="14">
    <source>
        <dbReference type="Proteomes" id="UP000078476"/>
    </source>
</evidence>
<feature type="binding site" evidence="10">
    <location>
        <position position="132"/>
    </location>
    <ligand>
        <name>NAD(+)</name>
        <dbReference type="ChEBI" id="CHEBI:57540"/>
    </ligand>
</feature>
<evidence type="ECO:0000256" key="4">
    <source>
        <dbReference type="ARBA" id="ARBA00023027"/>
    </source>
</evidence>
<feature type="domain" description="Alanine dehydrogenase/pyridine nucleotide transhydrogenase NAD(H)-binding" evidence="11">
    <location>
        <begin position="147"/>
        <end position="295"/>
    </location>
</feature>
<comment type="function">
    <text evidence="6">May play a role in cell wall synthesis as L-alanine is an important constituent of the peptidoglycan layer.</text>
</comment>
<organism evidence="13 14">
    <name type="scientific">Methylomonas lenta</name>
    <dbReference type="NCBI Taxonomy" id="980561"/>
    <lineage>
        <taxon>Bacteria</taxon>
        <taxon>Pseudomonadati</taxon>
        <taxon>Pseudomonadota</taxon>
        <taxon>Gammaproteobacteria</taxon>
        <taxon>Methylococcales</taxon>
        <taxon>Methylococcaceae</taxon>
        <taxon>Methylomonas</taxon>
    </lineage>
</organism>
<dbReference type="PANTHER" id="PTHR42795">
    <property type="entry name" value="ALANINE DEHYDROGENASE"/>
    <property type="match status" value="1"/>
</dbReference>
<dbReference type="InterPro" id="IPR036291">
    <property type="entry name" value="NAD(P)-bd_dom_sf"/>
</dbReference>
<dbReference type="SUPFAM" id="SSF52283">
    <property type="entry name" value="Formate/glycerate dehydrogenase catalytic domain-like"/>
    <property type="match status" value="1"/>
</dbReference>
<sequence length="372" mass="39139">MKVGLIKEIKSRESRVGLTPDGVAALVARGHHVLVEKSAGVGSGFSDAMYQQAGAQICSTAQAWDNELIIKVKEPIEAEYCFLKQQIVFTFFHLAGVPLALTKALLAGKTSAVAYETLEDANGRLPLLAPMSAVAGNMAVQMGCHFLAAYQGGKGVMLGAVLGKHYGNVLIIGDGVVGSHAARTAVGLGANVTVAGLFPENAIRLQRDISSDIAYVISEPDTIQEHLRTADLVVGAVLIHGARATHVVTDAMVQSMQPGSVIVDVSIDQGGCIETAHATGHDNPVYEKHGVIHYCVSNMPGAYPCTSTLALTDATLPYVLKLADKGLMALQQDTGFAKALNTHQGYISCLPVAESLALMDNYRPFSADFIGA</sequence>
<evidence type="ECO:0000259" key="12">
    <source>
        <dbReference type="SMART" id="SM01003"/>
    </source>
</evidence>
<dbReference type="PIRSF" id="PIRSF000183">
    <property type="entry name" value="Alanine_dh"/>
    <property type="match status" value="1"/>
</dbReference>
<dbReference type="EMBL" id="LUUI01000113">
    <property type="protein sequence ID" value="OAI14168.1"/>
    <property type="molecule type" value="Genomic_DNA"/>
</dbReference>
<dbReference type="InterPro" id="IPR008141">
    <property type="entry name" value="Ala_DH"/>
</dbReference>
<dbReference type="EC" id="1.4.1.1" evidence="7"/>
<dbReference type="GO" id="GO:0000286">
    <property type="term" value="F:alanine dehydrogenase activity"/>
    <property type="evidence" value="ECO:0007669"/>
    <property type="project" value="UniProtKB-UniRule"/>
</dbReference>
<dbReference type="InterPro" id="IPR007886">
    <property type="entry name" value="AlaDH/PNT_N"/>
</dbReference>
<evidence type="ECO:0000256" key="3">
    <source>
        <dbReference type="ARBA" id="ARBA00023002"/>
    </source>
</evidence>
<dbReference type="Pfam" id="PF01262">
    <property type="entry name" value="AlaDh_PNT_C"/>
    <property type="match status" value="1"/>
</dbReference>
<accession>A0A177N7Y2</accession>
<name>A0A177N7Y2_9GAMM</name>
<protein>
    <recommendedName>
        <fullName evidence="7">Alanine dehydrogenase</fullName>
        <ecNumber evidence="7">1.4.1.1</ecNumber>
    </recommendedName>
</protein>
<feature type="active site" description="Proton donor/acceptor" evidence="8">
    <location>
        <position position="268"/>
    </location>
</feature>
<dbReference type="Pfam" id="PF05222">
    <property type="entry name" value="AlaDh_PNT_N"/>
    <property type="match status" value="1"/>
</dbReference>
<dbReference type="NCBIfam" id="TIGR00518">
    <property type="entry name" value="alaDH"/>
    <property type="match status" value="1"/>
</dbReference>
<feature type="binding site" evidence="10">
    <location>
        <begin position="296"/>
        <end position="299"/>
    </location>
    <ligand>
        <name>NAD(+)</name>
        <dbReference type="ChEBI" id="CHEBI:57540"/>
    </ligand>
</feature>
<keyword evidence="10" id="KW-0547">Nucleotide-binding</keyword>
<dbReference type="CDD" id="cd05305">
    <property type="entry name" value="L-AlaDH"/>
    <property type="match status" value="1"/>
</dbReference>
<evidence type="ECO:0000256" key="2">
    <source>
        <dbReference type="ARBA" id="ARBA00005689"/>
    </source>
</evidence>
<feature type="domain" description="Alanine dehydrogenase/pyridine nucleotide transhydrogenase N-terminal" evidence="12">
    <location>
        <begin position="4"/>
        <end position="135"/>
    </location>
</feature>
<keyword evidence="14" id="KW-1185">Reference proteome</keyword>
<evidence type="ECO:0000313" key="13">
    <source>
        <dbReference type="EMBL" id="OAI14168.1"/>
    </source>
</evidence>
<dbReference type="SMART" id="SM01002">
    <property type="entry name" value="AlaDh_PNT_C"/>
    <property type="match status" value="1"/>
</dbReference>
<keyword evidence="3 7" id="KW-0560">Oxidoreductase</keyword>
<feature type="binding site" evidence="10">
    <location>
        <begin position="237"/>
        <end position="238"/>
    </location>
    <ligand>
        <name>NAD(+)</name>
        <dbReference type="ChEBI" id="CHEBI:57540"/>
    </ligand>
</feature>
<feature type="binding site" evidence="10">
    <location>
        <begin position="265"/>
        <end position="268"/>
    </location>
    <ligand>
        <name>NAD(+)</name>
        <dbReference type="ChEBI" id="CHEBI:57540"/>
    </ligand>
</feature>
<reference evidence="13 14" key="1">
    <citation type="submission" date="2016-03" db="EMBL/GenBank/DDBJ databases">
        <authorList>
            <person name="Ploux O."/>
        </authorList>
    </citation>
    <scope>NUCLEOTIDE SEQUENCE [LARGE SCALE GENOMIC DNA]</scope>
    <source>
        <strain evidence="13 14">R-45370</strain>
    </source>
</reference>
<evidence type="ECO:0000256" key="5">
    <source>
        <dbReference type="ARBA" id="ARBA00049277"/>
    </source>
</evidence>
<keyword evidence="4 7" id="KW-0520">NAD</keyword>
<dbReference type="OrthoDB" id="9804592at2"/>